<evidence type="ECO:0000259" key="8">
    <source>
        <dbReference type="Pfam" id="PF00710"/>
    </source>
</evidence>
<dbReference type="SFLD" id="SFLDS00057">
    <property type="entry name" value="Glutaminase/Asparaginase"/>
    <property type="match status" value="1"/>
</dbReference>
<feature type="active site" evidence="6">
    <location>
        <position position="11"/>
    </location>
</feature>
<accession>A0A1A3GKY2</accession>
<evidence type="ECO:0000256" key="1">
    <source>
        <dbReference type="ARBA" id="ARBA00010518"/>
    </source>
</evidence>
<feature type="domain" description="Asparaginase/glutaminase C-terminal" evidence="9">
    <location>
        <begin position="186"/>
        <end position="301"/>
    </location>
</feature>
<dbReference type="InterPro" id="IPR040919">
    <property type="entry name" value="Asparaginase_C"/>
</dbReference>
<dbReference type="Proteomes" id="UP000093898">
    <property type="component" value="Unassembled WGS sequence"/>
</dbReference>
<dbReference type="Pfam" id="PF00710">
    <property type="entry name" value="Asparaginase"/>
    <property type="match status" value="1"/>
</dbReference>
<dbReference type="Pfam" id="PF17763">
    <property type="entry name" value="Asparaginase_C"/>
    <property type="match status" value="1"/>
</dbReference>
<evidence type="ECO:0000256" key="3">
    <source>
        <dbReference type="ARBA" id="ARBA00022801"/>
    </source>
</evidence>
<gene>
    <name evidence="10" type="ORF">A5630_08650</name>
</gene>
<dbReference type="AlphaFoldDB" id="A0A1A3GKY2"/>
<dbReference type="PANTHER" id="PTHR11707:SF28">
    <property type="entry name" value="60 KDA LYSOPHOSPHOLIPASE"/>
    <property type="match status" value="1"/>
</dbReference>
<feature type="active site" evidence="7">
    <location>
        <position position="81"/>
    </location>
</feature>
<feature type="domain" description="L-asparaginase N-terminal" evidence="8">
    <location>
        <begin position="3"/>
        <end position="165"/>
    </location>
</feature>
<dbReference type="InterPro" id="IPR027474">
    <property type="entry name" value="L-asparaginase_N"/>
</dbReference>
<dbReference type="PROSITE" id="PS51732">
    <property type="entry name" value="ASN_GLN_ASE_3"/>
    <property type="match status" value="1"/>
</dbReference>
<dbReference type="PROSITE" id="PS00144">
    <property type="entry name" value="ASN_GLN_ASE_1"/>
    <property type="match status" value="1"/>
</dbReference>
<dbReference type="InterPro" id="IPR037152">
    <property type="entry name" value="L-asparaginase_N_sf"/>
</dbReference>
<dbReference type="InterPro" id="IPR004550">
    <property type="entry name" value="AsnASE_II"/>
</dbReference>
<dbReference type="PRINTS" id="PR00139">
    <property type="entry name" value="ASNGLNASE"/>
</dbReference>
<reference evidence="10 11" key="1">
    <citation type="submission" date="2016-06" db="EMBL/GenBank/DDBJ databases">
        <authorList>
            <person name="Kjaerup R.B."/>
            <person name="Dalgaard T.S."/>
            <person name="Juul-Madsen H.R."/>
        </authorList>
    </citation>
    <scope>NUCLEOTIDE SEQUENCE [LARGE SCALE GENOMIC DNA]</scope>
    <source>
        <strain evidence="10 11">1127319.6</strain>
    </source>
</reference>
<dbReference type="InterPro" id="IPR027473">
    <property type="entry name" value="L-asparaginase_C"/>
</dbReference>
<dbReference type="PIRSF" id="PIRSF500176">
    <property type="entry name" value="L_ASNase"/>
    <property type="match status" value="1"/>
</dbReference>
<evidence type="ECO:0000256" key="6">
    <source>
        <dbReference type="PROSITE-ProRule" id="PRU10099"/>
    </source>
</evidence>
<organism evidence="10 11">
    <name type="scientific">Mycolicibacterium mucogenicum</name>
    <name type="common">Mycobacterium mucogenicum</name>
    <dbReference type="NCBI Taxonomy" id="56689"/>
    <lineage>
        <taxon>Bacteria</taxon>
        <taxon>Bacillati</taxon>
        <taxon>Actinomycetota</taxon>
        <taxon>Actinomycetes</taxon>
        <taxon>Mycobacteriales</taxon>
        <taxon>Mycobacteriaceae</taxon>
        <taxon>Mycolicibacterium</taxon>
    </lineage>
</organism>
<dbReference type="InterPro" id="IPR006034">
    <property type="entry name" value="Asparaginase/glutaminase-like"/>
</dbReference>
<name>A0A1A3GKY2_MYCMU</name>
<dbReference type="InterPro" id="IPR027475">
    <property type="entry name" value="Asparaginase/glutaminase_AS2"/>
</dbReference>
<dbReference type="Gene3D" id="3.40.50.40">
    <property type="match status" value="1"/>
</dbReference>
<keyword evidence="3" id="KW-0378">Hydrolase</keyword>
<dbReference type="SMART" id="SM00870">
    <property type="entry name" value="Asparaginase"/>
    <property type="match status" value="1"/>
</dbReference>
<dbReference type="Gene3D" id="3.40.50.1170">
    <property type="entry name" value="L-asparaginase, N-terminal domain"/>
    <property type="match status" value="1"/>
</dbReference>
<dbReference type="STRING" id="56689.GCA_001291445_04602"/>
<evidence type="ECO:0000259" key="9">
    <source>
        <dbReference type="Pfam" id="PF17763"/>
    </source>
</evidence>
<dbReference type="RefSeq" id="WP_064986422.1">
    <property type="nucleotide sequence ID" value="NZ_LZLC01000255.1"/>
</dbReference>
<dbReference type="InterPro" id="IPR020827">
    <property type="entry name" value="Asparaginase/glutaminase_AS1"/>
</dbReference>
<dbReference type="PROSITE" id="PS00917">
    <property type="entry name" value="ASN_GLN_ASE_2"/>
    <property type="match status" value="1"/>
</dbReference>
<comment type="caution">
    <text evidence="10">The sequence shown here is derived from an EMBL/GenBank/DDBJ whole genome shotgun (WGS) entry which is preliminary data.</text>
</comment>
<evidence type="ECO:0000256" key="2">
    <source>
        <dbReference type="ARBA" id="ARBA00012920"/>
    </source>
</evidence>
<protein>
    <recommendedName>
        <fullName evidence="2">asparaginase</fullName>
        <ecNumber evidence="2">3.5.1.1</ecNumber>
    </recommendedName>
</protein>
<dbReference type="PIRSF" id="PIRSF001220">
    <property type="entry name" value="L-ASNase_gatD"/>
    <property type="match status" value="1"/>
</dbReference>
<dbReference type="SUPFAM" id="SSF53774">
    <property type="entry name" value="Glutaminase/Asparaginase"/>
    <property type="match status" value="1"/>
</dbReference>
<sequence length="311" mass="32383">MPVAVLTTGGTIASGRSCDGRISPLARGAISHLIGPDVLVRDVMAIDSSTMSLQRMTSLRNAVTEVLDDPDTDAVVILHGTDTLEETAMFLDLFHDDPRPVVVTGAQRPADHPDPDGPHNISFAIQAARSADSREQGVLIAFGGQLLAARGARKAHTTQLDAYRQYAPAAQRPAALPWHPTIGQQRVDIVALYPGADRTHIDASVSAGARGIILDAMGSGNANPNILGAVSDCILRGVAVVVTSRVPDGVVEPVYGGSGGGHDLIAAGAIASPWLRAAQARIQLAALLACGAERDQMVDAFAEARDPVAPR</sequence>
<dbReference type="InterPro" id="IPR036152">
    <property type="entry name" value="Asp/glu_Ase-like_sf"/>
</dbReference>
<evidence type="ECO:0000313" key="10">
    <source>
        <dbReference type="EMBL" id="OBJ35973.1"/>
    </source>
</evidence>
<evidence type="ECO:0000313" key="11">
    <source>
        <dbReference type="Proteomes" id="UP000093898"/>
    </source>
</evidence>
<dbReference type="GO" id="GO:0004067">
    <property type="term" value="F:asparaginase activity"/>
    <property type="evidence" value="ECO:0007669"/>
    <property type="project" value="UniProtKB-UniRule"/>
</dbReference>
<evidence type="ECO:0000256" key="7">
    <source>
        <dbReference type="PROSITE-ProRule" id="PRU10100"/>
    </source>
</evidence>
<evidence type="ECO:0000256" key="4">
    <source>
        <dbReference type="ARBA" id="ARBA00049366"/>
    </source>
</evidence>
<comment type="catalytic activity">
    <reaction evidence="4">
        <text>L-asparagine + H2O = L-aspartate + NH4(+)</text>
        <dbReference type="Rhea" id="RHEA:21016"/>
        <dbReference type="ChEBI" id="CHEBI:15377"/>
        <dbReference type="ChEBI" id="CHEBI:28938"/>
        <dbReference type="ChEBI" id="CHEBI:29991"/>
        <dbReference type="ChEBI" id="CHEBI:58048"/>
        <dbReference type="EC" id="3.5.1.1"/>
    </reaction>
</comment>
<proteinExistence type="inferred from homology"/>
<dbReference type="CDD" id="cd08964">
    <property type="entry name" value="L-asparaginase_II"/>
    <property type="match status" value="1"/>
</dbReference>
<dbReference type="GO" id="GO:0006528">
    <property type="term" value="P:asparagine metabolic process"/>
    <property type="evidence" value="ECO:0007669"/>
    <property type="project" value="InterPro"/>
</dbReference>
<comment type="similarity">
    <text evidence="1">Belongs to the asparaginase 1 family.</text>
</comment>
<dbReference type="EMBL" id="LZLC01000255">
    <property type="protein sequence ID" value="OBJ35973.1"/>
    <property type="molecule type" value="Genomic_DNA"/>
</dbReference>
<evidence type="ECO:0000256" key="5">
    <source>
        <dbReference type="PIRSR" id="PIRSR001220-1"/>
    </source>
</evidence>
<feature type="active site" description="O-isoaspartyl threonine intermediate" evidence="5">
    <location>
        <position position="11"/>
    </location>
</feature>
<dbReference type="PANTHER" id="PTHR11707">
    <property type="entry name" value="L-ASPARAGINASE"/>
    <property type="match status" value="1"/>
</dbReference>
<dbReference type="EC" id="3.5.1.1" evidence="2"/>